<evidence type="ECO:0000313" key="1">
    <source>
        <dbReference type="EMBL" id="ABZ70597.1"/>
    </source>
</evidence>
<dbReference type="EMBL" id="CP000927">
    <property type="protein sequence ID" value="ABZ70597.1"/>
    <property type="molecule type" value="Genomic_DNA"/>
</dbReference>
<accession>B0T0F1</accession>
<sequence length="59" mass="6690">MTMMDEALKTHKETTFGWVLAIQQGIAARRARLAHLARERTAAAIREAGAKPRRYLTPR</sequence>
<proteinExistence type="predicted"/>
<gene>
    <name evidence="1" type="ordered locus">Caul_1467</name>
</gene>
<dbReference type="HOGENOM" id="CLU_2951823_0_0_5"/>
<dbReference type="AlphaFoldDB" id="B0T0F1"/>
<reference evidence="1" key="1">
    <citation type="submission" date="2008-01" db="EMBL/GenBank/DDBJ databases">
        <title>Complete sequence of chromosome of Caulobacter sp. K31.</title>
        <authorList>
            <consortium name="US DOE Joint Genome Institute"/>
            <person name="Copeland A."/>
            <person name="Lucas S."/>
            <person name="Lapidus A."/>
            <person name="Barry K."/>
            <person name="Glavina del Rio T."/>
            <person name="Dalin E."/>
            <person name="Tice H."/>
            <person name="Pitluck S."/>
            <person name="Bruce D."/>
            <person name="Goodwin L."/>
            <person name="Thompson L.S."/>
            <person name="Brettin T."/>
            <person name="Detter J.C."/>
            <person name="Han C."/>
            <person name="Schmutz J."/>
            <person name="Larimer F."/>
            <person name="Land M."/>
            <person name="Hauser L."/>
            <person name="Kyrpides N."/>
            <person name="Kim E."/>
            <person name="Stephens C."/>
            <person name="Richardson P."/>
        </authorList>
    </citation>
    <scope>NUCLEOTIDE SEQUENCE [LARGE SCALE GENOMIC DNA]</scope>
    <source>
        <strain evidence="1">K31</strain>
    </source>
</reference>
<dbReference type="KEGG" id="cak:Caul_1467"/>
<protein>
    <submittedName>
        <fullName evidence="1">Uncharacterized protein</fullName>
    </submittedName>
</protein>
<organism evidence="1">
    <name type="scientific">Caulobacter sp. (strain K31)</name>
    <dbReference type="NCBI Taxonomy" id="366602"/>
    <lineage>
        <taxon>Bacteria</taxon>
        <taxon>Pseudomonadati</taxon>
        <taxon>Pseudomonadota</taxon>
        <taxon>Alphaproteobacteria</taxon>
        <taxon>Caulobacterales</taxon>
        <taxon>Caulobacteraceae</taxon>
        <taxon>Caulobacter</taxon>
    </lineage>
</organism>
<name>B0T0F1_CAUSK</name>